<dbReference type="AlphaFoldDB" id="A0A2S9H4Z6"/>
<gene>
    <name evidence="7" type="ORF">S2091_0206</name>
</gene>
<proteinExistence type="predicted"/>
<feature type="transmembrane region" description="Helical" evidence="6">
    <location>
        <begin position="129"/>
        <end position="148"/>
    </location>
</feature>
<evidence type="ECO:0000256" key="2">
    <source>
        <dbReference type="ARBA" id="ARBA00022475"/>
    </source>
</evidence>
<evidence type="ECO:0000313" key="8">
    <source>
        <dbReference type="Proteomes" id="UP000237839"/>
    </source>
</evidence>
<feature type="transmembrane region" description="Helical" evidence="6">
    <location>
        <begin position="6"/>
        <end position="28"/>
    </location>
</feature>
<dbReference type="PANTHER" id="PTHR30086">
    <property type="entry name" value="ARGININE EXPORTER PROTEIN ARGO"/>
    <property type="match status" value="1"/>
</dbReference>
<protein>
    <submittedName>
        <fullName evidence="7">Putative threonine efflux protein</fullName>
    </submittedName>
</protein>
<name>A0A2S9H4Z6_9BURK</name>
<evidence type="ECO:0000256" key="4">
    <source>
        <dbReference type="ARBA" id="ARBA00022989"/>
    </source>
</evidence>
<keyword evidence="3 6" id="KW-0812">Transmembrane</keyword>
<dbReference type="Pfam" id="PF01810">
    <property type="entry name" value="LysE"/>
    <property type="match status" value="1"/>
</dbReference>
<evidence type="ECO:0000256" key="3">
    <source>
        <dbReference type="ARBA" id="ARBA00022692"/>
    </source>
</evidence>
<sequence length="211" mass="22934">MFGIENFLAFLLAATLIIIIPGPATFFVMGKAHLTFAHAVFAALGIIIGDVALITVSGLGFSSLIARFPLLLMSVKIGGALYVLYLGLALLKSGSKNELRNSLTKPAQGQRFQAFVRGILITLTNPKPILFFSTFFPMFIMAGTKSVVKSFYLLGMYFEILNLSYFCILLLIVTQLQQLSSYNRFIGGGFKSVSGVGLLCCGTFILVTSFR</sequence>
<keyword evidence="4 6" id="KW-1133">Transmembrane helix</keyword>
<keyword evidence="8" id="KW-1185">Reference proteome</keyword>
<evidence type="ECO:0000256" key="6">
    <source>
        <dbReference type="SAM" id="Phobius"/>
    </source>
</evidence>
<comment type="caution">
    <text evidence="7">The sequence shown here is derived from an EMBL/GenBank/DDBJ whole genome shotgun (WGS) entry which is preliminary data.</text>
</comment>
<dbReference type="PANTHER" id="PTHR30086:SF20">
    <property type="entry name" value="ARGININE EXPORTER PROTEIN ARGO-RELATED"/>
    <property type="match status" value="1"/>
</dbReference>
<accession>A0A2S9H4Z6</accession>
<feature type="transmembrane region" description="Helical" evidence="6">
    <location>
        <begin position="40"/>
        <end position="65"/>
    </location>
</feature>
<organism evidence="7 8">
    <name type="scientific">Solimicrobium silvestre</name>
    <dbReference type="NCBI Taxonomy" id="2099400"/>
    <lineage>
        <taxon>Bacteria</taxon>
        <taxon>Pseudomonadati</taxon>
        <taxon>Pseudomonadota</taxon>
        <taxon>Betaproteobacteria</taxon>
        <taxon>Burkholderiales</taxon>
        <taxon>Oxalobacteraceae</taxon>
        <taxon>Solimicrobium</taxon>
    </lineage>
</organism>
<dbReference type="EMBL" id="PUGF01000001">
    <property type="protein sequence ID" value="PRC95011.1"/>
    <property type="molecule type" value="Genomic_DNA"/>
</dbReference>
<evidence type="ECO:0000313" key="7">
    <source>
        <dbReference type="EMBL" id="PRC95011.1"/>
    </source>
</evidence>
<feature type="transmembrane region" description="Helical" evidence="6">
    <location>
        <begin position="71"/>
        <end position="91"/>
    </location>
</feature>
<evidence type="ECO:0000256" key="5">
    <source>
        <dbReference type="ARBA" id="ARBA00023136"/>
    </source>
</evidence>
<dbReference type="GO" id="GO:0015171">
    <property type="term" value="F:amino acid transmembrane transporter activity"/>
    <property type="evidence" value="ECO:0007669"/>
    <property type="project" value="TreeGrafter"/>
</dbReference>
<keyword evidence="5 6" id="KW-0472">Membrane</keyword>
<dbReference type="InterPro" id="IPR001123">
    <property type="entry name" value="LeuE-type"/>
</dbReference>
<dbReference type="Proteomes" id="UP000237839">
    <property type="component" value="Unassembled WGS sequence"/>
</dbReference>
<dbReference type="RefSeq" id="WP_165794873.1">
    <property type="nucleotide sequence ID" value="NZ_PUGF01000001.1"/>
</dbReference>
<feature type="transmembrane region" description="Helical" evidence="6">
    <location>
        <begin position="154"/>
        <end position="173"/>
    </location>
</feature>
<reference evidence="7 8" key="1">
    <citation type="submission" date="2018-02" db="EMBL/GenBank/DDBJ databases">
        <title>Solimicrobium silvestre gen. nov., sp. nov., isolated from alpine forest soil.</title>
        <authorList>
            <person name="Margesin R."/>
            <person name="Albuquerque L."/>
            <person name="Zhang D.-C."/>
            <person name="Froufe H.J.C."/>
            <person name="Severino R."/>
            <person name="Roxo I."/>
            <person name="Egas C."/>
            <person name="Da Costa M.S."/>
        </authorList>
    </citation>
    <scope>NUCLEOTIDE SEQUENCE [LARGE SCALE GENOMIC DNA]</scope>
    <source>
        <strain evidence="7 8">S20-91</strain>
    </source>
</reference>
<keyword evidence="2" id="KW-1003">Cell membrane</keyword>
<evidence type="ECO:0000256" key="1">
    <source>
        <dbReference type="ARBA" id="ARBA00004651"/>
    </source>
</evidence>
<feature type="transmembrane region" description="Helical" evidence="6">
    <location>
        <begin position="185"/>
        <end position="207"/>
    </location>
</feature>
<comment type="subcellular location">
    <subcellularLocation>
        <location evidence="1">Cell membrane</location>
        <topology evidence="1">Multi-pass membrane protein</topology>
    </subcellularLocation>
</comment>
<dbReference type="GO" id="GO:0005886">
    <property type="term" value="C:plasma membrane"/>
    <property type="evidence" value="ECO:0007669"/>
    <property type="project" value="UniProtKB-SubCell"/>
</dbReference>